<evidence type="ECO:0000259" key="8">
    <source>
        <dbReference type="Pfam" id="PF00717"/>
    </source>
</evidence>
<comment type="similarity">
    <text evidence="1 7">Belongs to the peptidase S24 family.</text>
</comment>
<dbReference type="GO" id="GO:0003677">
    <property type="term" value="F:DNA binding"/>
    <property type="evidence" value="ECO:0007669"/>
    <property type="project" value="InterPro"/>
</dbReference>
<evidence type="ECO:0000256" key="6">
    <source>
        <dbReference type="ARBA" id="ARBA00023236"/>
    </source>
</evidence>
<proteinExistence type="inferred from homology"/>
<dbReference type="AlphaFoldDB" id="A0A5P8E4R6"/>
<dbReference type="RefSeq" id="WP_111897695.1">
    <property type="nucleotide sequence ID" value="NZ_CP033459.1"/>
</dbReference>
<dbReference type="GO" id="GO:0009432">
    <property type="term" value="P:SOS response"/>
    <property type="evidence" value="ECO:0007669"/>
    <property type="project" value="UniProtKB-KW"/>
</dbReference>
<sequence length="143" mass="15922">MKLEIFSAFSQSDLSLPYVDGGVYAGFPSPAQDFMENSIDLNRDLVSHPESTFYARVVGDSMIEADVNEGDILVVDKSLEVKDGIMAVCILNGEFTVKYLHVFEDHIELVPANSSYKTIRVGADDDFEVWGTVTFVIKRMSRS</sequence>
<dbReference type="InterPro" id="IPR039418">
    <property type="entry name" value="LexA-like"/>
</dbReference>
<dbReference type="InterPro" id="IPR050077">
    <property type="entry name" value="LexA_repressor"/>
</dbReference>
<dbReference type="CDD" id="cd06529">
    <property type="entry name" value="S24_LexA-like"/>
    <property type="match status" value="1"/>
</dbReference>
<dbReference type="OrthoDB" id="9787787at2"/>
<dbReference type="GO" id="GO:0006355">
    <property type="term" value="P:regulation of DNA-templated transcription"/>
    <property type="evidence" value="ECO:0007669"/>
    <property type="project" value="InterPro"/>
</dbReference>
<dbReference type="PANTHER" id="PTHR33516:SF2">
    <property type="entry name" value="LEXA REPRESSOR-RELATED"/>
    <property type="match status" value="1"/>
</dbReference>
<dbReference type="PANTHER" id="PTHR33516">
    <property type="entry name" value="LEXA REPRESSOR"/>
    <property type="match status" value="1"/>
</dbReference>
<evidence type="ECO:0000256" key="5">
    <source>
        <dbReference type="ARBA" id="ARBA00023204"/>
    </source>
</evidence>
<gene>
    <name evidence="9" type="ORF">C7Y71_002620</name>
</gene>
<dbReference type="GO" id="GO:0006281">
    <property type="term" value="P:DNA repair"/>
    <property type="evidence" value="ECO:0007669"/>
    <property type="project" value="UniProtKB-KW"/>
</dbReference>
<dbReference type="NCBIfam" id="NF007621">
    <property type="entry name" value="PRK10276.1"/>
    <property type="match status" value="1"/>
</dbReference>
<dbReference type="SUPFAM" id="SSF51306">
    <property type="entry name" value="LexA/Signal peptidase"/>
    <property type="match status" value="1"/>
</dbReference>
<dbReference type="Proteomes" id="UP000249375">
    <property type="component" value="Chromosome"/>
</dbReference>
<protein>
    <recommendedName>
        <fullName evidence="8">Peptidase S24/S26A/S26B/S26C domain-containing protein</fullName>
    </recommendedName>
</protein>
<name>A0A5P8E4R6_9BACT</name>
<dbReference type="PRINTS" id="PR00726">
    <property type="entry name" value="LEXASERPTASE"/>
</dbReference>
<reference evidence="9 10" key="1">
    <citation type="submission" date="2018-11" db="EMBL/GenBank/DDBJ databases">
        <authorList>
            <person name="Na S.W."/>
            <person name="Baik M."/>
        </authorList>
    </citation>
    <scope>NUCLEOTIDE SEQUENCE [LARGE SCALE GENOMIC DNA]</scope>
    <source>
        <strain evidence="9 10">E39</strain>
    </source>
</reference>
<dbReference type="InterPro" id="IPR036286">
    <property type="entry name" value="LexA/Signal_pep-like_sf"/>
</dbReference>
<feature type="domain" description="Peptidase S24/S26A/S26B/S26C" evidence="8">
    <location>
        <begin position="18"/>
        <end position="133"/>
    </location>
</feature>
<evidence type="ECO:0000256" key="7">
    <source>
        <dbReference type="RuleBase" id="RU003991"/>
    </source>
</evidence>
<keyword evidence="5" id="KW-0234">DNA repair</keyword>
<evidence type="ECO:0000313" key="10">
    <source>
        <dbReference type="Proteomes" id="UP000249375"/>
    </source>
</evidence>
<keyword evidence="4 7" id="KW-0068">Autocatalytic cleavage</keyword>
<dbReference type="EMBL" id="CP033459">
    <property type="protein sequence ID" value="QFQ12003.1"/>
    <property type="molecule type" value="Genomic_DNA"/>
</dbReference>
<organism evidence="9 10">
    <name type="scientific">Pseudoprevotella muciniphila</name>
    <dbReference type="NCBI Taxonomy" id="2133944"/>
    <lineage>
        <taxon>Bacteria</taxon>
        <taxon>Pseudomonadati</taxon>
        <taxon>Bacteroidota</taxon>
        <taxon>Bacteroidia</taxon>
        <taxon>Bacteroidales</taxon>
        <taxon>Prevotellaceae</taxon>
        <taxon>Pseudoprevotella</taxon>
    </lineage>
</organism>
<dbReference type="KEGG" id="alq:C7Y71_002620"/>
<keyword evidence="6" id="KW-0742">SOS response</keyword>
<keyword evidence="2" id="KW-0227">DNA damage</keyword>
<evidence type="ECO:0000256" key="3">
    <source>
        <dbReference type="ARBA" id="ARBA00022801"/>
    </source>
</evidence>
<dbReference type="Gene3D" id="2.10.109.10">
    <property type="entry name" value="Umud Fragment, subunit A"/>
    <property type="match status" value="1"/>
</dbReference>
<accession>A0A5P8E4R6</accession>
<dbReference type="InterPro" id="IPR006197">
    <property type="entry name" value="Peptidase_S24_LexA"/>
</dbReference>
<evidence type="ECO:0000256" key="2">
    <source>
        <dbReference type="ARBA" id="ARBA00022763"/>
    </source>
</evidence>
<evidence type="ECO:0000256" key="1">
    <source>
        <dbReference type="ARBA" id="ARBA00007484"/>
    </source>
</evidence>
<evidence type="ECO:0000256" key="4">
    <source>
        <dbReference type="ARBA" id="ARBA00022813"/>
    </source>
</evidence>
<evidence type="ECO:0000313" key="9">
    <source>
        <dbReference type="EMBL" id="QFQ12003.1"/>
    </source>
</evidence>
<dbReference type="GO" id="GO:0016787">
    <property type="term" value="F:hydrolase activity"/>
    <property type="evidence" value="ECO:0007669"/>
    <property type="project" value="UniProtKB-KW"/>
</dbReference>
<keyword evidence="10" id="KW-1185">Reference proteome</keyword>
<dbReference type="Pfam" id="PF00717">
    <property type="entry name" value="Peptidase_S24"/>
    <property type="match status" value="1"/>
</dbReference>
<dbReference type="InterPro" id="IPR015927">
    <property type="entry name" value="Peptidase_S24_S26A/B/C"/>
</dbReference>
<keyword evidence="3 7" id="KW-0378">Hydrolase</keyword>